<sequence>MADDGNLNVDAMLEDALEKIPEVTVCDIHYSNMIVNFWFICFRANLKILKQKRMPKKMDQLRRKKTRIGVGRVREVVIVRSASAVLVVTGNVVRAAIAKEKDLDPEIRREVVAVIVTGREAGLEAVKGAYVVVKDRDRRRSRSKDRRRRSRSRSRPRVIDHRDRRSPRRSPPRSRLPGPERRDVMPFTARNSPPKDAKMDMTAEERDQRTLFILQVHIIILFIQFLPVYRQKAYYGYRCVSSTHKIGRDRFSIINYLFIVVYF</sequence>
<protein>
    <submittedName>
        <fullName evidence="4">Alba domain-containing protein</fullName>
    </submittedName>
</protein>
<accession>A0A1I7XCW0</accession>
<dbReference type="Proteomes" id="UP000095283">
    <property type="component" value="Unplaced"/>
</dbReference>
<evidence type="ECO:0000313" key="3">
    <source>
        <dbReference type="Proteomes" id="UP000095283"/>
    </source>
</evidence>
<keyword evidence="2" id="KW-1133">Transmembrane helix</keyword>
<feature type="region of interest" description="Disordered" evidence="1">
    <location>
        <begin position="137"/>
        <end position="199"/>
    </location>
</feature>
<keyword evidence="3" id="KW-1185">Reference proteome</keyword>
<evidence type="ECO:0000256" key="1">
    <source>
        <dbReference type="SAM" id="MobiDB-lite"/>
    </source>
</evidence>
<dbReference type="AlphaFoldDB" id="A0A1I7XCW0"/>
<keyword evidence="2" id="KW-0472">Membrane</keyword>
<evidence type="ECO:0000256" key="2">
    <source>
        <dbReference type="SAM" id="Phobius"/>
    </source>
</evidence>
<organism evidence="3 4">
    <name type="scientific">Heterorhabditis bacteriophora</name>
    <name type="common">Entomopathogenic nematode worm</name>
    <dbReference type="NCBI Taxonomy" id="37862"/>
    <lineage>
        <taxon>Eukaryota</taxon>
        <taxon>Metazoa</taxon>
        <taxon>Ecdysozoa</taxon>
        <taxon>Nematoda</taxon>
        <taxon>Chromadorea</taxon>
        <taxon>Rhabditida</taxon>
        <taxon>Rhabditina</taxon>
        <taxon>Rhabditomorpha</taxon>
        <taxon>Strongyloidea</taxon>
        <taxon>Heterorhabditidae</taxon>
        <taxon>Heterorhabditis</taxon>
    </lineage>
</organism>
<feature type="transmembrane region" description="Helical" evidence="2">
    <location>
        <begin position="28"/>
        <end position="46"/>
    </location>
</feature>
<name>A0A1I7XCW0_HETBA</name>
<reference evidence="4" key="1">
    <citation type="submission" date="2016-11" db="UniProtKB">
        <authorList>
            <consortium name="WormBaseParasite"/>
        </authorList>
    </citation>
    <scope>IDENTIFICATION</scope>
</reference>
<keyword evidence="2" id="KW-0812">Transmembrane</keyword>
<proteinExistence type="predicted"/>
<dbReference type="WBParaSite" id="Hba_15476">
    <property type="protein sequence ID" value="Hba_15476"/>
    <property type="gene ID" value="Hba_15476"/>
</dbReference>
<evidence type="ECO:0000313" key="4">
    <source>
        <dbReference type="WBParaSite" id="Hba_15476"/>
    </source>
</evidence>
<feature type="transmembrane region" description="Helical" evidence="2">
    <location>
        <begin position="211"/>
        <end position="229"/>
    </location>
</feature>
<feature type="compositionally biased region" description="Basic residues" evidence="1">
    <location>
        <begin position="139"/>
        <end position="156"/>
    </location>
</feature>